<dbReference type="InterPro" id="IPR036388">
    <property type="entry name" value="WH-like_DNA-bd_sf"/>
</dbReference>
<dbReference type="InterPro" id="IPR036390">
    <property type="entry name" value="WH_DNA-bd_sf"/>
</dbReference>
<dbReference type="Proteomes" id="UP000049983">
    <property type="component" value="Unassembled WGS sequence"/>
</dbReference>
<name>A0A0M7A7W2_9HYPH</name>
<keyword evidence="3" id="KW-1185">Reference proteome</keyword>
<protein>
    <submittedName>
        <fullName evidence="2">N-acetylglucosamine repressor</fullName>
    </submittedName>
</protein>
<dbReference type="STRING" id="311410.LA5095_01229"/>
<dbReference type="InterPro" id="IPR043129">
    <property type="entry name" value="ATPase_NBD"/>
</dbReference>
<dbReference type="EMBL" id="CXWC01000010">
    <property type="protein sequence ID" value="CTQ70330.1"/>
    <property type="molecule type" value="Genomic_DNA"/>
</dbReference>
<evidence type="ECO:0000256" key="1">
    <source>
        <dbReference type="ARBA" id="ARBA00006479"/>
    </source>
</evidence>
<dbReference type="AlphaFoldDB" id="A0A0M7A7W2"/>
<comment type="similarity">
    <text evidence="1">Belongs to the ROK (NagC/XylR) family.</text>
</comment>
<dbReference type="Gene3D" id="1.10.10.10">
    <property type="entry name" value="Winged helix-like DNA-binding domain superfamily/Winged helix DNA-binding domain"/>
    <property type="match status" value="1"/>
</dbReference>
<sequence>MKIDTQIRGSNPLRSRNRNRQAVLGSLQAAGTMGRAEIGRSLGLTTQAASNIIAELLADGLIEEKGARVSGRGLPAVQYGLNPKGAYAFGVEIRPDAIFTALLDLSGTRIATERTNLRDNTPEAVSTHVLRLRDAMLASSSVSMNAILGTGIVMPGPFGDTGLSGRSSDLQGWENVDALPLFKETLGGVVELSNDANAAALSENLTGLAQGISCYAYIYFGRGLGLGIVQDGRLVSGAFGNAGEVGHIPVHGPGGPVPLESLLSRDSIQAFIGCDEPLDLDQLSELFSARDPRLIDWLDRAAKALGHAVLTLENLLDPQTIILGGAMPPELIDHLISKCPLPAGSVANRNDNLLPRLQRGACGRLTATLGAASLVLHSAFTPITVS</sequence>
<proteinExistence type="inferred from homology"/>
<dbReference type="Gene3D" id="3.30.420.40">
    <property type="match status" value="2"/>
</dbReference>
<evidence type="ECO:0000313" key="2">
    <source>
        <dbReference type="EMBL" id="CTQ70330.1"/>
    </source>
</evidence>
<dbReference type="InterPro" id="IPR000600">
    <property type="entry name" value="ROK"/>
</dbReference>
<reference evidence="3" key="1">
    <citation type="submission" date="2015-07" db="EMBL/GenBank/DDBJ databases">
        <authorList>
            <person name="Rodrigo-Torres Lidia"/>
            <person name="Arahal R.David."/>
        </authorList>
    </citation>
    <scope>NUCLEOTIDE SEQUENCE [LARGE SCALE GENOMIC DNA]</scope>
    <source>
        <strain evidence="3">CECT 5096</strain>
    </source>
</reference>
<organism evidence="2 3">
    <name type="scientific">Roseibium album</name>
    <dbReference type="NCBI Taxonomy" id="311410"/>
    <lineage>
        <taxon>Bacteria</taxon>
        <taxon>Pseudomonadati</taxon>
        <taxon>Pseudomonadota</taxon>
        <taxon>Alphaproteobacteria</taxon>
        <taxon>Hyphomicrobiales</taxon>
        <taxon>Stappiaceae</taxon>
        <taxon>Roseibium</taxon>
    </lineage>
</organism>
<dbReference type="SUPFAM" id="SSF46785">
    <property type="entry name" value="Winged helix' DNA-binding domain"/>
    <property type="match status" value="1"/>
</dbReference>
<dbReference type="Pfam" id="PF00480">
    <property type="entry name" value="ROK"/>
    <property type="match status" value="1"/>
</dbReference>
<dbReference type="PANTHER" id="PTHR18964:SF149">
    <property type="entry name" value="BIFUNCTIONAL UDP-N-ACETYLGLUCOSAMINE 2-EPIMERASE_N-ACETYLMANNOSAMINE KINASE"/>
    <property type="match status" value="1"/>
</dbReference>
<dbReference type="GeneID" id="97669865"/>
<dbReference type="RefSeq" id="WP_055113093.1">
    <property type="nucleotide sequence ID" value="NZ_CXWA01000001.1"/>
</dbReference>
<dbReference type="OrthoDB" id="9810372at2"/>
<dbReference type="PANTHER" id="PTHR18964">
    <property type="entry name" value="ROK (REPRESSOR, ORF, KINASE) FAMILY"/>
    <property type="match status" value="1"/>
</dbReference>
<accession>A0A0M7A7W2</accession>
<dbReference type="SUPFAM" id="SSF53067">
    <property type="entry name" value="Actin-like ATPase domain"/>
    <property type="match status" value="1"/>
</dbReference>
<gene>
    <name evidence="2" type="primary">nagC_2</name>
    <name evidence="2" type="ORF">LA5096_02484</name>
</gene>
<evidence type="ECO:0000313" key="3">
    <source>
        <dbReference type="Proteomes" id="UP000049983"/>
    </source>
</evidence>